<dbReference type="SUPFAM" id="SSF53756">
    <property type="entry name" value="UDP-Glycosyltransferase/glycogen phosphorylase"/>
    <property type="match status" value="1"/>
</dbReference>
<dbReference type="CDD" id="cd03811">
    <property type="entry name" value="GT4_GT28_WabH-like"/>
    <property type="match status" value="1"/>
</dbReference>
<dbReference type="PANTHER" id="PTHR12526">
    <property type="entry name" value="GLYCOSYLTRANSFERASE"/>
    <property type="match status" value="1"/>
</dbReference>
<protein>
    <submittedName>
        <fullName evidence="2">Glycosyltransferase</fullName>
        <ecNumber evidence="2">2.4.-.-</ecNumber>
    </submittedName>
</protein>
<dbReference type="Proteomes" id="UP001357223">
    <property type="component" value="Chromosome"/>
</dbReference>
<dbReference type="RefSeq" id="WP_338449832.1">
    <property type="nucleotide sequence ID" value="NZ_CP137640.1"/>
</dbReference>
<dbReference type="PANTHER" id="PTHR12526:SF630">
    <property type="entry name" value="GLYCOSYLTRANSFERASE"/>
    <property type="match status" value="1"/>
</dbReference>
<evidence type="ECO:0000313" key="3">
    <source>
        <dbReference type="Proteomes" id="UP001357223"/>
    </source>
</evidence>
<evidence type="ECO:0000259" key="1">
    <source>
        <dbReference type="Pfam" id="PF00534"/>
    </source>
</evidence>
<accession>A0ABZ2CG02</accession>
<dbReference type="Gene3D" id="3.40.50.2000">
    <property type="entry name" value="Glycogen Phosphorylase B"/>
    <property type="match status" value="2"/>
</dbReference>
<dbReference type="GO" id="GO:0016757">
    <property type="term" value="F:glycosyltransferase activity"/>
    <property type="evidence" value="ECO:0007669"/>
    <property type="project" value="UniProtKB-KW"/>
</dbReference>
<evidence type="ECO:0000313" key="2">
    <source>
        <dbReference type="EMBL" id="WVX80902.1"/>
    </source>
</evidence>
<sequence length="395" mass="45187">MKKDLLFVINNLNCGGAEKALISLLETIDYTVYNVDLLLFKHEGLFFNKIPEQVNLLDEPLEFKYFDMPIKAAIIDALKKGRLDITSSRIGAGFIFKTEENNARCEQRVWKYISKSLKQLNKEYDVAIGYLEKNPIYYCLEKVRAKKKIGFIHNDYNKLGMDPALDMQYFGQLDYIVTVSEECSNVLKQQFPMYKDKVCVMYNIVSPAIINKLSMEKINFNQKGTNLVSVGRLNSQKGFDTAIEACKDLITSGYQVKWLIIGEGEERTKLEQMIKEHQLENHFILLGMKENPYPYIKAADIYVQPSRFEGKSIAIDEAKILQKPIVVTNFSTAKDQINDQVNGLVVAMDAKSISIGIQRLIKDQKLRSKLVDQLSKENLGTENEIKKLYSLIEAV</sequence>
<dbReference type="InterPro" id="IPR001296">
    <property type="entry name" value="Glyco_trans_1"/>
</dbReference>
<proteinExistence type="predicted"/>
<reference evidence="2 3" key="1">
    <citation type="submission" date="2023-10" db="EMBL/GenBank/DDBJ databases">
        <title>Niallia locisalis sp.nov. isolated from a salt pond sample.</title>
        <authorList>
            <person name="Li X.-J."/>
            <person name="Dong L."/>
        </authorList>
    </citation>
    <scope>NUCLEOTIDE SEQUENCE [LARGE SCALE GENOMIC DNA]</scope>
    <source>
        <strain evidence="2 3">DSM 29761</strain>
    </source>
</reference>
<keyword evidence="2" id="KW-0328">Glycosyltransferase</keyword>
<gene>
    <name evidence="2" type="ORF">R4Z09_27410</name>
</gene>
<dbReference type="EC" id="2.4.-.-" evidence="2"/>
<dbReference type="Pfam" id="PF00534">
    <property type="entry name" value="Glycos_transf_1"/>
    <property type="match status" value="1"/>
</dbReference>
<keyword evidence="3" id="KW-1185">Reference proteome</keyword>
<feature type="domain" description="Glycosyl transferase family 1" evidence="1">
    <location>
        <begin position="215"/>
        <end position="372"/>
    </location>
</feature>
<organism evidence="2 3">
    <name type="scientific">Niallia oryzisoli</name>
    <dbReference type="NCBI Taxonomy" id="1737571"/>
    <lineage>
        <taxon>Bacteria</taxon>
        <taxon>Bacillati</taxon>
        <taxon>Bacillota</taxon>
        <taxon>Bacilli</taxon>
        <taxon>Bacillales</taxon>
        <taxon>Bacillaceae</taxon>
        <taxon>Niallia</taxon>
    </lineage>
</organism>
<dbReference type="EMBL" id="CP137640">
    <property type="protein sequence ID" value="WVX80902.1"/>
    <property type="molecule type" value="Genomic_DNA"/>
</dbReference>
<keyword evidence="2" id="KW-0808">Transferase</keyword>
<name>A0ABZ2CG02_9BACI</name>